<evidence type="ECO:0000313" key="4">
    <source>
        <dbReference type="Proteomes" id="UP000276526"/>
    </source>
</evidence>
<feature type="region of interest" description="Disordered" evidence="1">
    <location>
        <begin position="28"/>
        <end position="71"/>
    </location>
</feature>
<feature type="chain" id="PRO_5018730385" description="Peptidase S1 domain-containing protein" evidence="2">
    <location>
        <begin position="31"/>
        <end position="269"/>
    </location>
</feature>
<dbReference type="AlphaFoldDB" id="A0A3R8PBW1"/>
<gene>
    <name evidence="3" type="ORF">CXF48_05390</name>
</gene>
<evidence type="ECO:0000256" key="1">
    <source>
        <dbReference type="SAM" id="MobiDB-lite"/>
    </source>
</evidence>
<reference evidence="3 4" key="1">
    <citation type="submission" date="2018-01" db="EMBL/GenBank/DDBJ databases">
        <title>Twenty Corynebacterium bovis Genomes.</title>
        <authorList>
            <person name="Gulvik C.A."/>
        </authorList>
    </citation>
    <scope>NUCLEOTIDE SEQUENCE [LARGE SCALE GENOMIC DNA]</scope>
    <source>
        <strain evidence="3 4">F6900</strain>
    </source>
</reference>
<feature type="compositionally biased region" description="Low complexity" evidence="1">
    <location>
        <begin position="28"/>
        <end position="50"/>
    </location>
</feature>
<sequence length="269" mass="27843">MTRSRTAARPVALALAGLTAAAVLAGPASAHPAPSSDDVAAGSSQLAGSLAHDHDHGHTHGSSSAAGDVTVSPMPEGLGVATVSYLDGLTRCHGVQIAPTWVLTDSTCTTGDSQEIRTAKTASFPEGWSSDIKETYHGNLEKGSVASGLVELDSPTRQPSAEISDETPKVGDTVQVMVYTDNGPEAWSIPVLSVDDNGGKGTVAFRGPKLEQGRGITEGMQTNRYTGAPVFKDGKLIGMFSEANAVDSYFVTLHGLKPWIDEVTDGAVK</sequence>
<accession>A0A3R8PBW1</accession>
<dbReference type="InterPro" id="IPR009003">
    <property type="entry name" value="Peptidase_S1_PA"/>
</dbReference>
<protein>
    <recommendedName>
        <fullName evidence="5">Peptidase S1 domain-containing protein</fullName>
    </recommendedName>
</protein>
<evidence type="ECO:0000256" key="2">
    <source>
        <dbReference type="SAM" id="SignalP"/>
    </source>
</evidence>
<evidence type="ECO:0008006" key="5">
    <source>
        <dbReference type="Google" id="ProtNLM"/>
    </source>
</evidence>
<dbReference type="RefSeq" id="WP_125207119.1">
    <property type="nucleotide sequence ID" value="NZ_JAUKFU010000198.1"/>
</dbReference>
<name>A0A3R8PBW1_9CORY</name>
<keyword evidence="2" id="KW-0732">Signal</keyword>
<dbReference type="EMBL" id="PQNK01000007">
    <property type="protein sequence ID" value="RRO86714.1"/>
    <property type="molecule type" value="Genomic_DNA"/>
</dbReference>
<organism evidence="3 4">
    <name type="scientific">Corynebacterium bovis</name>
    <dbReference type="NCBI Taxonomy" id="36808"/>
    <lineage>
        <taxon>Bacteria</taxon>
        <taxon>Bacillati</taxon>
        <taxon>Actinomycetota</taxon>
        <taxon>Actinomycetes</taxon>
        <taxon>Mycobacteriales</taxon>
        <taxon>Corynebacteriaceae</taxon>
        <taxon>Corynebacterium</taxon>
    </lineage>
</organism>
<evidence type="ECO:0000313" key="3">
    <source>
        <dbReference type="EMBL" id="RRO86714.1"/>
    </source>
</evidence>
<feature type="signal peptide" evidence="2">
    <location>
        <begin position="1"/>
        <end position="30"/>
    </location>
</feature>
<proteinExistence type="predicted"/>
<dbReference type="SUPFAM" id="SSF50494">
    <property type="entry name" value="Trypsin-like serine proteases"/>
    <property type="match status" value="1"/>
</dbReference>
<dbReference type="Proteomes" id="UP000276526">
    <property type="component" value="Unassembled WGS sequence"/>
</dbReference>
<comment type="caution">
    <text evidence="3">The sequence shown here is derived from an EMBL/GenBank/DDBJ whole genome shotgun (WGS) entry which is preliminary data.</text>
</comment>